<feature type="compositionally biased region" description="Basic residues" evidence="1">
    <location>
        <begin position="844"/>
        <end position="869"/>
    </location>
</feature>
<dbReference type="InterPro" id="IPR007886">
    <property type="entry name" value="AlaDH/PNT_N"/>
</dbReference>
<feature type="compositionally biased region" description="Basic and acidic residues" evidence="1">
    <location>
        <begin position="396"/>
        <end position="411"/>
    </location>
</feature>
<evidence type="ECO:0000313" key="3">
    <source>
        <dbReference type="Proteomes" id="UP000038045"/>
    </source>
</evidence>
<feature type="region of interest" description="Disordered" evidence="1">
    <location>
        <begin position="239"/>
        <end position="324"/>
    </location>
</feature>
<sequence>MEEQGLADRRLHRLRLEGLGDQEGRLGPLAGQQPLGEGGDEDHRHVEALEDVLDRINARRAVGQLDVGQDQTGTVLGDRIDRFVMGGGGAGDTVAQFANQTFDVGRDDGLVLNDQDVSGQFGVDVGLGLGDQAFDRTRINAEDLRRLGRGEAFQRGQQEGLARARRDPHQAARGVVAAFQTADVLELGAGGRPDGVEDVIKGHARRHVRRQLPLTGGQRLERDAHIVVARDLIAGQRPRVTTDVGQMRRQPGHEHLQRPAQTALGRRRRLQDRAGDADPSPARLRPHPDRRPDRGRRSGAGSHDEGLGRAGQLSDGHQHEGLDLHDPAQPVLFRKAPLLAPDPAGSGSRRADPGGGGRSRGARRPGRTASGPEDPARGTARSPDPGRRRRLRLRGGRRDLPVRRRHGEEPRVAGPQGPGGDAGAWRLWPRRQGRRRRHAIDPGRRRQAERRQAGLTTRGAVRPRMGIQAGPSQRPGHPLPHGIGHGRGPAAHPRAQRRPQARLRRDQSGGPRPVRPAVGAGVRPVVLGAAQSDRLLPAAAGGLAGGLPRRHAAVGADRHPLAGLSGAGGRHLCAGAVLGAPGPGRARPRRNPHPGPHPGLAGRQHHHPRQGPAGLAGREGRADARDPPPGEEQPADHLVPAVDAAKGSGRPGGARGPGRHPPADHRPGPDLSHPLSERGHPRGGLAHLPDRTGRSTGSGRGHARAAGDQFGRGRRHHHRPGSAGARRPVAGRGRVQRPEARLRRARRRPAGPLQGHGRNQRAGGPGRRSRHGRPRRHRGRPHPDERLRQATARPGRNGRGARRRLHRPADLRHARSGQALGRAVSLTGTRPAPWRADHAQTVRTCRRRRPSDHRRLQHHRRRRQGHPGRWLCRRRRRQGRQELETCLTLAARRAARVFSVLNPQVSSSPVPGTGLASARSQQSGQIRTRPMRVGVPREIKTNEHRVGLTPTAAREYVAHGHEVRIETGAGLGAGFSDADYKKAGATIVADAETVFADSDMIVKERRPAPAGAHVRSRGAHRRLFRRRDPVEAQRRHGPAVLRRAGRGAGQGAGPGRRGRGVERRAHGHGSGRRGGGAGALHPPDARDRRTDRRAGHHPLFLDRGHRGGTGQGRRGDRGGAGPRGRGPHPGPSRPAEVDEAGQRPDRRGHRSGRLFRDVQTDDA</sequence>
<dbReference type="Gene3D" id="3.40.50.720">
    <property type="entry name" value="NAD(P)-binding Rossmann-like Domain"/>
    <property type="match status" value="1"/>
</dbReference>
<feature type="domain" description="Alanine dehydrogenase/pyridine nucleotide transhydrogenase N-terminal" evidence="2">
    <location>
        <begin position="934"/>
        <end position="1047"/>
    </location>
</feature>
<dbReference type="Proteomes" id="UP000038045">
    <property type="component" value="Unplaced"/>
</dbReference>
<feature type="compositionally biased region" description="Gly residues" evidence="1">
    <location>
        <begin position="1107"/>
        <end position="1124"/>
    </location>
</feature>
<dbReference type="GO" id="GO:0000286">
    <property type="term" value="F:alanine dehydrogenase activity"/>
    <property type="evidence" value="ECO:0007669"/>
    <property type="project" value="TreeGrafter"/>
</dbReference>
<organism evidence="3 4">
    <name type="scientific">Parastrongyloides trichosuri</name>
    <name type="common">Possum-specific nematode worm</name>
    <dbReference type="NCBI Taxonomy" id="131310"/>
    <lineage>
        <taxon>Eukaryota</taxon>
        <taxon>Metazoa</taxon>
        <taxon>Ecdysozoa</taxon>
        <taxon>Nematoda</taxon>
        <taxon>Chromadorea</taxon>
        <taxon>Rhabditida</taxon>
        <taxon>Tylenchina</taxon>
        <taxon>Panagrolaimomorpha</taxon>
        <taxon>Strongyloidoidea</taxon>
        <taxon>Strongyloididae</taxon>
        <taxon>Parastrongyloides</taxon>
    </lineage>
</organism>
<feature type="region of interest" description="Disordered" evidence="1">
    <location>
        <begin position="17"/>
        <end position="41"/>
    </location>
</feature>
<feature type="compositionally biased region" description="Basic and acidic residues" evidence="1">
    <location>
        <begin position="618"/>
        <end position="628"/>
    </location>
</feature>
<feature type="compositionally biased region" description="Low complexity" evidence="1">
    <location>
        <begin position="721"/>
        <end position="733"/>
    </location>
</feature>
<reference evidence="4" key="1">
    <citation type="submission" date="2017-02" db="UniProtKB">
        <authorList>
            <consortium name="WormBaseParasite"/>
        </authorList>
    </citation>
    <scope>IDENTIFICATION</scope>
</reference>
<feature type="compositionally biased region" description="Basic and acidic residues" evidence="1">
    <location>
        <begin position="1154"/>
        <end position="1163"/>
    </location>
</feature>
<evidence type="ECO:0000259" key="2">
    <source>
        <dbReference type="SMART" id="SM01003"/>
    </source>
</evidence>
<accession>A0A0N4ZZP0</accession>
<feature type="compositionally biased region" description="Basic residues" evidence="1">
    <location>
        <begin position="1014"/>
        <end position="1025"/>
    </location>
</feature>
<name>A0A0N4ZZP0_PARTI</name>
<feature type="compositionally biased region" description="Basic and acidic residues" evidence="1">
    <location>
        <begin position="286"/>
        <end position="307"/>
    </location>
</feature>
<feature type="compositionally biased region" description="Basic residues" evidence="1">
    <location>
        <begin position="428"/>
        <end position="438"/>
    </location>
</feature>
<feature type="compositionally biased region" description="Basic and acidic residues" evidence="1">
    <location>
        <begin position="439"/>
        <end position="452"/>
    </location>
</feature>
<protein>
    <submittedName>
        <fullName evidence="4">AlaDh_PNT_N domain-containing protein</fullName>
    </submittedName>
</protein>
<proteinExistence type="predicted"/>
<dbReference type="STRING" id="131310.A0A0N4ZZP0"/>
<evidence type="ECO:0000256" key="1">
    <source>
        <dbReference type="SAM" id="MobiDB-lite"/>
    </source>
</evidence>
<dbReference type="GO" id="GO:0005886">
    <property type="term" value="C:plasma membrane"/>
    <property type="evidence" value="ECO:0007669"/>
    <property type="project" value="TreeGrafter"/>
</dbReference>
<feature type="compositionally biased region" description="Gly residues" evidence="1">
    <location>
        <begin position="1046"/>
        <end position="1055"/>
    </location>
</feature>
<feature type="compositionally biased region" description="Basic residues" evidence="1">
    <location>
        <begin position="767"/>
        <end position="780"/>
    </location>
</feature>
<dbReference type="PANTHER" id="PTHR42795:SF1">
    <property type="entry name" value="ALANINE DEHYDROGENASE"/>
    <property type="match status" value="1"/>
</dbReference>
<dbReference type="WBParaSite" id="PTRK_0001445100.1">
    <property type="protein sequence ID" value="PTRK_0001445100.1"/>
    <property type="gene ID" value="PTRK_0001445100"/>
</dbReference>
<evidence type="ECO:0000313" key="4">
    <source>
        <dbReference type="WBParaSite" id="PTRK_0001445100.1"/>
    </source>
</evidence>
<feature type="compositionally biased region" description="Basic and acidic residues" evidence="1">
    <location>
        <begin position="1083"/>
        <end position="1105"/>
    </location>
</feature>
<dbReference type="Pfam" id="PF05222">
    <property type="entry name" value="AlaDh_PNT_N"/>
    <property type="match status" value="1"/>
</dbReference>
<dbReference type="SMART" id="SM01003">
    <property type="entry name" value="AlaDh_PNT_N"/>
    <property type="match status" value="1"/>
</dbReference>
<dbReference type="PANTHER" id="PTHR42795">
    <property type="entry name" value="ALANINE DEHYDROGENASE"/>
    <property type="match status" value="1"/>
</dbReference>
<dbReference type="AlphaFoldDB" id="A0A0N4ZZP0"/>
<dbReference type="SUPFAM" id="SSF52283">
    <property type="entry name" value="Formate/glycerate dehydrogenase catalytic domain-like"/>
    <property type="match status" value="1"/>
</dbReference>
<feature type="region of interest" description="Disordered" evidence="1">
    <location>
        <begin position="905"/>
        <end position="928"/>
    </location>
</feature>
<feature type="region of interest" description="Disordered" evidence="1">
    <location>
        <begin position="338"/>
        <end position="519"/>
    </location>
</feature>
<feature type="region of interest" description="Disordered" evidence="1">
    <location>
        <begin position="1006"/>
        <end position="1163"/>
    </location>
</feature>
<feature type="compositionally biased region" description="Low complexity" evidence="1">
    <location>
        <begin position="475"/>
        <end position="493"/>
    </location>
</feature>
<dbReference type="GO" id="GO:0006524">
    <property type="term" value="P:alanine catabolic process"/>
    <property type="evidence" value="ECO:0007669"/>
    <property type="project" value="TreeGrafter"/>
</dbReference>
<keyword evidence="3" id="KW-1185">Reference proteome</keyword>
<feature type="region of interest" description="Disordered" evidence="1">
    <location>
        <begin position="578"/>
        <end position="869"/>
    </location>
</feature>